<evidence type="ECO:0000256" key="8">
    <source>
        <dbReference type="SAM" id="Phobius"/>
    </source>
</evidence>
<dbReference type="PANTHER" id="PTHR30472:SF25">
    <property type="entry name" value="ABC TRANSPORTER PERMEASE PROTEIN MJ0876-RELATED"/>
    <property type="match status" value="1"/>
</dbReference>
<evidence type="ECO:0000313" key="9">
    <source>
        <dbReference type="EMBL" id="KGF56462.1"/>
    </source>
</evidence>
<evidence type="ECO:0000256" key="6">
    <source>
        <dbReference type="ARBA" id="ARBA00022989"/>
    </source>
</evidence>
<feature type="transmembrane region" description="Helical" evidence="8">
    <location>
        <begin position="275"/>
        <end position="295"/>
    </location>
</feature>
<dbReference type="Gene3D" id="1.10.3470.10">
    <property type="entry name" value="ABC transporter involved in vitamin B12 uptake, BtuC"/>
    <property type="match status" value="1"/>
</dbReference>
<feature type="transmembrane region" description="Helical" evidence="8">
    <location>
        <begin position="110"/>
        <end position="132"/>
    </location>
</feature>
<keyword evidence="4" id="KW-1003">Cell membrane</keyword>
<reference evidence="9 10" key="1">
    <citation type="submission" date="2011-08" db="EMBL/GenBank/DDBJ databases">
        <title>The Genome Sequence of Clostridium orbiscindens 1_3_50AFAA.</title>
        <authorList>
            <consortium name="The Broad Institute Genome Sequencing Platform"/>
            <person name="Earl A."/>
            <person name="Ward D."/>
            <person name="Feldgarden M."/>
            <person name="Gevers D."/>
            <person name="Daigneault M."/>
            <person name="Strauss J."/>
            <person name="Allen-Vercoe E."/>
            <person name="Young S.K."/>
            <person name="Zeng Q."/>
            <person name="Gargeya S."/>
            <person name="Fitzgerald M."/>
            <person name="Haas B."/>
            <person name="Abouelleil A."/>
            <person name="Alvarado L."/>
            <person name="Arachchi H.M."/>
            <person name="Berlin A."/>
            <person name="Brown A."/>
            <person name="Chapman S.B."/>
            <person name="Chen Z."/>
            <person name="Dunbar C."/>
            <person name="Freedman E."/>
            <person name="Gearin G."/>
            <person name="Gellesch M."/>
            <person name="Goldberg J."/>
            <person name="Griggs A."/>
            <person name="Gujja S."/>
            <person name="Heiman D."/>
            <person name="Howarth C."/>
            <person name="Larson L."/>
            <person name="Lui A."/>
            <person name="MacDonald P.J.P."/>
            <person name="Montmayeur A."/>
            <person name="Murphy C."/>
            <person name="Neiman D."/>
            <person name="Pearson M."/>
            <person name="Priest M."/>
            <person name="Roberts A."/>
            <person name="Saif S."/>
            <person name="Shea T."/>
            <person name="Shenoy N."/>
            <person name="Sisk P."/>
            <person name="Stolte C."/>
            <person name="Sykes S."/>
            <person name="Wortman J."/>
            <person name="Nusbaum C."/>
            <person name="Birren B."/>
        </authorList>
    </citation>
    <scope>NUCLEOTIDE SEQUENCE [LARGE SCALE GENOMIC DNA]</scope>
    <source>
        <strain evidence="9 10">1_3_50AFAA</strain>
    </source>
</reference>
<keyword evidence="3" id="KW-0813">Transport</keyword>
<feature type="transmembrane region" description="Helical" evidence="8">
    <location>
        <begin position="217"/>
        <end position="235"/>
    </location>
</feature>
<dbReference type="GO" id="GO:0033214">
    <property type="term" value="P:siderophore-iron import into cell"/>
    <property type="evidence" value="ECO:0007669"/>
    <property type="project" value="TreeGrafter"/>
</dbReference>
<dbReference type="InterPro" id="IPR000522">
    <property type="entry name" value="ABC_transptr_permease_BtuC"/>
</dbReference>
<keyword evidence="5 8" id="KW-0812">Transmembrane</keyword>
<dbReference type="CDD" id="cd06550">
    <property type="entry name" value="TM_ABC_iron-siderophores_like"/>
    <property type="match status" value="1"/>
</dbReference>
<feature type="transmembrane region" description="Helical" evidence="8">
    <location>
        <begin position="12"/>
        <end position="38"/>
    </location>
</feature>
<feature type="transmembrane region" description="Helical" evidence="8">
    <location>
        <begin position="247"/>
        <end position="269"/>
    </location>
</feature>
<comment type="similarity">
    <text evidence="2">Belongs to the binding-protein-dependent transport system permease family. FecCD subfamily.</text>
</comment>
<evidence type="ECO:0000256" key="4">
    <source>
        <dbReference type="ARBA" id="ARBA00022475"/>
    </source>
</evidence>
<keyword evidence="6 8" id="KW-1133">Transmembrane helix</keyword>
<proteinExistence type="inferred from homology"/>
<dbReference type="HOGENOM" id="CLU_013016_0_1_9"/>
<evidence type="ECO:0000313" key="10">
    <source>
        <dbReference type="Proteomes" id="UP000029585"/>
    </source>
</evidence>
<comment type="caution">
    <text evidence="9">The sequence shown here is derived from an EMBL/GenBank/DDBJ whole genome shotgun (WGS) entry which is preliminary data.</text>
</comment>
<evidence type="ECO:0000256" key="2">
    <source>
        <dbReference type="ARBA" id="ARBA00007935"/>
    </source>
</evidence>
<evidence type="ECO:0000256" key="1">
    <source>
        <dbReference type="ARBA" id="ARBA00004651"/>
    </source>
</evidence>
<sequence>MKQFCRLVKTHTFLTCLVLAAVLLASIIIGIGTGPVAIPFAEVWRVMFHRLGGLLTGSELPLEGVRESTQNIVWFLRAPRVLLGALVGAALTLSGVGMQAFTKNPLAEPYVLGISSGASLGAVLAMLLGVSLPVLGRLSVSAGAFAGALVSILLVYLLARTRNAVTPIRLILVGVAVSAMFQAFTNYIVYTAPDDAAVREATFWMLGGLGSAEWADVPLLAGLVPPALLLMLALAKPLNAMMMGDSSAVTLGVNLTVVRNVLIGVTALLTASSVAVSGCIGFVGLVIPHLVRSVVGPDHRKLVPLAALFGAIFLIWVDVGARIIKPPAEIPVGILTAFLGAPLFLWMIKVRRYEFQ</sequence>
<feature type="transmembrane region" description="Helical" evidence="8">
    <location>
        <begin position="330"/>
        <end position="348"/>
    </location>
</feature>
<feature type="transmembrane region" description="Helical" evidence="8">
    <location>
        <begin position="138"/>
        <end position="158"/>
    </location>
</feature>
<dbReference type="Pfam" id="PF01032">
    <property type="entry name" value="FecCD"/>
    <property type="match status" value="1"/>
</dbReference>
<dbReference type="RefSeq" id="WP_044939672.1">
    <property type="nucleotide sequence ID" value="NZ_KN174162.1"/>
</dbReference>
<gene>
    <name evidence="9" type="ORF">HMPREF9460_01054</name>
</gene>
<dbReference type="PATRIC" id="fig|742738.3.peg.1096"/>
<keyword evidence="10" id="KW-1185">Reference proteome</keyword>
<dbReference type="SUPFAM" id="SSF81345">
    <property type="entry name" value="ABC transporter involved in vitamin B12 uptake, BtuC"/>
    <property type="match status" value="1"/>
</dbReference>
<dbReference type="PANTHER" id="PTHR30472">
    <property type="entry name" value="FERRIC ENTEROBACTIN TRANSPORT SYSTEM PERMEASE PROTEIN"/>
    <property type="match status" value="1"/>
</dbReference>
<dbReference type="AlphaFoldDB" id="A0A096CNV2"/>
<feature type="transmembrane region" description="Helical" evidence="8">
    <location>
        <begin position="302"/>
        <end position="324"/>
    </location>
</feature>
<dbReference type="Proteomes" id="UP000029585">
    <property type="component" value="Unassembled WGS sequence"/>
</dbReference>
<dbReference type="GO" id="GO:0022857">
    <property type="term" value="F:transmembrane transporter activity"/>
    <property type="evidence" value="ECO:0007669"/>
    <property type="project" value="InterPro"/>
</dbReference>
<evidence type="ECO:0000256" key="3">
    <source>
        <dbReference type="ARBA" id="ARBA00022448"/>
    </source>
</evidence>
<accession>A0A096CNV2</accession>
<evidence type="ECO:0000256" key="7">
    <source>
        <dbReference type="ARBA" id="ARBA00023136"/>
    </source>
</evidence>
<name>A0A096CNV2_FLAPL</name>
<dbReference type="GO" id="GO:0005886">
    <property type="term" value="C:plasma membrane"/>
    <property type="evidence" value="ECO:0007669"/>
    <property type="project" value="UniProtKB-SubCell"/>
</dbReference>
<dbReference type="FunFam" id="1.10.3470.10:FF:000001">
    <property type="entry name" value="Vitamin B12 ABC transporter permease BtuC"/>
    <property type="match status" value="1"/>
</dbReference>
<dbReference type="eggNOG" id="COG0609">
    <property type="taxonomic scope" value="Bacteria"/>
</dbReference>
<organism evidence="9 10">
    <name type="scientific">Flavonifractor plautii 1_3_50AFAA</name>
    <dbReference type="NCBI Taxonomy" id="742738"/>
    <lineage>
        <taxon>Bacteria</taxon>
        <taxon>Bacillati</taxon>
        <taxon>Bacillota</taxon>
        <taxon>Clostridia</taxon>
        <taxon>Eubacteriales</taxon>
        <taxon>Oscillospiraceae</taxon>
        <taxon>Flavonifractor</taxon>
    </lineage>
</organism>
<dbReference type="InterPro" id="IPR037294">
    <property type="entry name" value="ABC_BtuC-like"/>
</dbReference>
<evidence type="ECO:0000256" key="5">
    <source>
        <dbReference type="ARBA" id="ARBA00022692"/>
    </source>
</evidence>
<feature type="transmembrane region" description="Helical" evidence="8">
    <location>
        <begin position="81"/>
        <end position="98"/>
    </location>
</feature>
<comment type="subcellular location">
    <subcellularLocation>
        <location evidence="1">Cell membrane</location>
        <topology evidence="1">Multi-pass membrane protein</topology>
    </subcellularLocation>
</comment>
<dbReference type="EMBL" id="ADLO01000041">
    <property type="protein sequence ID" value="KGF56462.1"/>
    <property type="molecule type" value="Genomic_DNA"/>
</dbReference>
<feature type="transmembrane region" description="Helical" evidence="8">
    <location>
        <begin position="170"/>
        <end position="190"/>
    </location>
</feature>
<keyword evidence="7 8" id="KW-0472">Membrane</keyword>
<protein>
    <submittedName>
        <fullName evidence="9">Uncharacterized protein</fullName>
    </submittedName>
</protein>